<keyword evidence="6" id="KW-0051">Antiviral defense</keyword>
<dbReference type="InterPro" id="IPR043760">
    <property type="entry name" value="PycTM_dom"/>
</dbReference>
<evidence type="ECO:0000256" key="1">
    <source>
        <dbReference type="ARBA" id="ARBA00004236"/>
    </source>
</evidence>
<dbReference type="Pfam" id="PF18967">
    <property type="entry name" value="PycTM"/>
    <property type="match status" value="1"/>
</dbReference>
<keyword evidence="2" id="KW-1003">Cell membrane</keyword>
<dbReference type="InParanoid" id="A0A1H8Z4M9"/>
<feature type="transmembrane region" description="Helical" evidence="8">
    <location>
        <begin position="282"/>
        <end position="303"/>
    </location>
</feature>
<dbReference type="OrthoDB" id="5728337at2"/>
<gene>
    <name evidence="10" type="ORF">SAMN05444359_101174</name>
</gene>
<evidence type="ECO:0000313" key="11">
    <source>
        <dbReference type="Proteomes" id="UP000199021"/>
    </source>
</evidence>
<organism evidence="10 11">
    <name type="scientific">Neolewinella agarilytica</name>
    <dbReference type="NCBI Taxonomy" id="478744"/>
    <lineage>
        <taxon>Bacteria</taxon>
        <taxon>Pseudomonadati</taxon>
        <taxon>Bacteroidota</taxon>
        <taxon>Saprospiria</taxon>
        <taxon>Saprospirales</taxon>
        <taxon>Lewinellaceae</taxon>
        <taxon>Neolewinella</taxon>
    </lineage>
</organism>
<name>A0A1H8Z4M9_9BACT</name>
<keyword evidence="5 8" id="KW-1133">Transmembrane helix</keyword>
<dbReference type="GO" id="GO:0000166">
    <property type="term" value="F:nucleotide binding"/>
    <property type="evidence" value="ECO:0007669"/>
    <property type="project" value="UniProtKB-KW"/>
</dbReference>
<keyword evidence="11" id="KW-1185">Reference proteome</keyword>
<keyword evidence="4" id="KW-0547">Nucleotide-binding</keyword>
<evidence type="ECO:0000256" key="5">
    <source>
        <dbReference type="ARBA" id="ARBA00022989"/>
    </source>
</evidence>
<evidence type="ECO:0000256" key="2">
    <source>
        <dbReference type="ARBA" id="ARBA00022475"/>
    </source>
</evidence>
<reference evidence="11" key="1">
    <citation type="submission" date="2016-10" db="EMBL/GenBank/DDBJ databases">
        <authorList>
            <person name="Varghese N."/>
            <person name="Submissions S."/>
        </authorList>
    </citation>
    <scope>NUCLEOTIDE SEQUENCE [LARGE SCALE GENOMIC DNA]</scope>
    <source>
        <strain evidence="11">DSM 24740</strain>
    </source>
</reference>
<feature type="transmembrane region" description="Helical" evidence="8">
    <location>
        <begin position="372"/>
        <end position="399"/>
    </location>
</feature>
<protein>
    <recommendedName>
        <fullName evidence="9">Pycsar effector protein domain-containing protein</fullName>
    </recommendedName>
</protein>
<dbReference type="AlphaFoldDB" id="A0A1H8Z4M9"/>
<sequence>MSKDKDQAKNSEVISSAAAYVKQRFNEGLAPKFLFHNFAYAEEVADKAQSLAKASGLSEDETDLLTIAGYFYPLGYVGGPKNVADRSAKELEKWAKEQDVALVNDHQEVLSWIPAAYNAREKDSLPVRLLHDAAWSWLGRKRYDRRSDLLQLERDAVKGKEGDPMKFGEEMQQFLLNFNYLSTAGKEEFDDRRRENVSNQQQSNYKIGEKEVKLKTGKNFGRGIDTMYRTAFRNHINLSRIADGKANMMISINTIILSIVITVSGASLSFFEETFYENPEFLIPIISLLLSSLTAVVFAVFSARPSVTEYRIKKDKLIRSKEASLLYFGNFLKLEKEEFIDYMATMKMDQDALYDDLARDLYDLGAVMHKKYLLLTISYNVFVGGLALAVLSFLLVYLLNVL</sequence>
<evidence type="ECO:0000259" key="9">
    <source>
        <dbReference type="Pfam" id="PF18967"/>
    </source>
</evidence>
<keyword evidence="3 8" id="KW-0812">Transmembrane</keyword>
<proteinExistence type="predicted"/>
<dbReference type="RefSeq" id="WP_090164909.1">
    <property type="nucleotide sequence ID" value="NZ_FOFB01000001.1"/>
</dbReference>
<evidence type="ECO:0000256" key="3">
    <source>
        <dbReference type="ARBA" id="ARBA00022692"/>
    </source>
</evidence>
<dbReference type="GO" id="GO:0005886">
    <property type="term" value="C:plasma membrane"/>
    <property type="evidence" value="ECO:0007669"/>
    <property type="project" value="UniProtKB-SubCell"/>
</dbReference>
<accession>A0A1H8Z4M9</accession>
<dbReference type="Proteomes" id="UP000199021">
    <property type="component" value="Unassembled WGS sequence"/>
</dbReference>
<evidence type="ECO:0000256" key="8">
    <source>
        <dbReference type="SAM" id="Phobius"/>
    </source>
</evidence>
<feature type="transmembrane region" description="Helical" evidence="8">
    <location>
        <begin position="250"/>
        <end position="270"/>
    </location>
</feature>
<evidence type="ECO:0000256" key="6">
    <source>
        <dbReference type="ARBA" id="ARBA00023118"/>
    </source>
</evidence>
<dbReference type="STRING" id="478744.SAMN05444359_101174"/>
<dbReference type="GO" id="GO:0051607">
    <property type="term" value="P:defense response to virus"/>
    <property type="evidence" value="ECO:0007669"/>
    <property type="project" value="UniProtKB-KW"/>
</dbReference>
<dbReference type="EMBL" id="FOFB01000001">
    <property type="protein sequence ID" value="SEP59336.1"/>
    <property type="molecule type" value="Genomic_DNA"/>
</dbReference>
<evidence type="ECO:0000313" key="10">
    <source>
        <dbReference type="EMBL" id="SEP59336.1"/>
    </source>
</evidence>
<feature type="domain" description="Pycsar effector protein" evidence="9">
    <location>
        <begin position="227"/>
        <end position="395"/>
    </location>
</feature>
<keyword evidence="7 8" id="KW-0472">Membrane</keyword>
<evidence type="ECO:0000256" key="4">
    <source>
        <dbReference type="ARBA" id="ARBA00022741"/>
    </source>
</evidence>
<comment type="subcellular location">
    <subcellularLocation>
        <location evidence="1">Cell membrane</location>
    </subcellularLocation>
</comment>
<evidence type="ECO:0000256" key="7">
    <source>
        <dbReference type="ARBA" id="ARBA00023136"/>
    </source>
</evidence>